<dbReference type="Proteomes" id="UP000469452">
    <property type="component" value="Unassembled WGS sequence"/>
</dbReference>
<evidence type="ECO:0000313" key="1">
    <source>
        <dbReference type="EMBL" id="KAF0735576.1"/>
    </source>
</evidence>
<organism evidence="1 2">
    <name type="scientific">Aphanomyces astaci</name>
    <name type="common">Crayfish plague agent</name>
    <dbReference type="NCBI Taxonomy" id="112090"/>
    <lineage>
        <taxon>Eukaryota</taxon>
        <taxon>Sar</taxon>
        <taxon>Stramenopiles</taxon>
        <taxon>Oomycota</taxon>
        <taxon>Saprolegniomycetes</taxon>
        <taxon>Saprolegniales</taxon>
        <taxon>Verrucalvaceae</taxon>
        <taxon>Aphanomyces</taxon>
    </lineage>
</organism>
<dbReference type="AlphaFoldDB" id="A0A6A4ZY90"/>
<sequence length="108" mass="12395">MGFDDAMKVLNAPALPQPPTFKGSTKSERRAFMREYQRYTSQIMALQSTGYRPFLMSVGECIDLFSKRRIVMFDFGKSHGDVTEAPWGVWFMEAHDEEPVELDALKKP</sequence>
<dbReference type="EMBL" id="VJMI01014903">
    <property type="protein sequence ID" value="KAF0735576.1"/>
    <property type="molecule type" value="Genomic_DNA"/>
</dbReference>
<protein>
    <submittedName>
        <fullName evidence="1">Uncharacterized protein</fullName>
    </submittedName>
</protein>
<accession>A0A6A4ZY90</accession>
<proteinExistence type="predicted"/>
<comment type="caution">
    <text evidence="1">The sequence shown here is derived from an EMBL/GenBank/DDBJ whole genome shotgun (WGS) entry which is preliminary data.</text>
</comment>
<reference evidence="1 2" key="1">
    <citation type="submission" date="2019-06" db="EMBL/GenBank/DDBJ databases">
        <title>Genomics analysis of Aphanomyces spp. identifies a new class of oomycete effector associated with host adaptation.</title>
        <authorList>
            <person name="Gaulin E."/>
        </authorList>
    </citation>
    <scope>NUCLEOTIDE SEQUENCE [LARGE SCALE GENOMIC DNA]</scope>
    <source>
        <strain evidence="1 2">E</strain>
    </source>
</reference>
<gene>
    <name evidence="1" type="ORF">AaE_009069</name>
</gene>
<name>A0A6A4ZY90_APHAT</name>
<evidence type="ECO:0000313" key="2">
    <source>
        <dbReference type="Proteomes" id="UP000469452"/>
    </source>
</evidence>